<name>A0A437RAK5_9BURK</name>
<feature type="domain" description="DUF2062" evidence="2">
    <location>
        <begin position="29"/>
        <end position="177"/>
    </location>
</feature>
<keyword evidence="1" id="KW-0812">Transmembrane</keyword>
<keyword evidence="1" id="KW-0472">Membrane</keyword>
<protein>
    <submittedName>
        <fullName evidence="3">DUF2062 domain-containing protein</fullName>
    </submittedName>
</protein>
<feature type="transmembrane region" description="Helical" evidence="1">
    <location>
        <begin position="145"/>
        <end position="173"/>
    </location>
</feature>
<dbReference type="AlphaFoldDB" id="A0A437RAK5"/>
<feature type="transmembrane region" description="Helical" evidence="1">
    <location>
        <begin position="44"/>
        <end position="62"/>
    </location>
</feature>
<reference evidence="3 4" key="1">
    <citation type="submission" date="2019-01" db="EMBL/GenBank/DDBJ databases">
        <authorList>
            <person name="Chen W.-M."/>
        </authorList>
    </citation>
    <scope>NUCLEOTIDE SEQUENCE [LARGE SCALE GENOMIC DNA]</scope>
    <source>
        <strain evidence="3 4">KYPY4</strain>
    </source>
</reference>
<dbReference type="OrthoDB" id="5296274at2"/>
<dbReference type="InterPro" id="IPR018639">
    <property type="entry name" value="DUF2062"/>
</dbReference>
<keyword evidence="1" id="KW-1133">Transmembrane helix</keyword>
<evidence type="ECO:0000256" key="1">
    <source>
        <dbReference type="SAM" id="Phobius"/>
    </source>
</evidence>
<dbReference type="Pfam" id="PF09835">
    <property type="entry name" value="DUF2062"/>
    <property type="match status" value="1"/>
</dbReference>
<keyword evidence="4" id="KW-1185">Reference proteome</keyword>
<accession>A0A437RAK5</accession>
<dbReference type="EMBL" id="SACR01000006">
    <property type="protein sequence ID" value="RVU43773.1"/>
    <property type="molecule type" value="Genomic_DNA"/>
</dbReference>
<gene>
    <name evidence="3" type="ORF">EOE66_19055</name>
</gene>
<dbReference type="RefSeq" id="WP_128230332.1">
    <property type="nucleotide sequence ID" value="NZ_SACR01000006.1"/>
</dbReference>
<sequence length="190" mass="20964">MAEFKKRLRRWLPTAQALEQTRGFAWLGHYLREHPRLWVLHRRGFALGVALGIGIGVFPLPLQMPAAMLAAVALRANVAAAAAATWLTNPFTMAPIWALSAFLGSFVVPKAVAGPSAPPPVDWQWSAPLTWPAALWEQVTSWGPALLAGFPLAGAVLGLTAYLLVYWGWAVLIRQERRRRLRRRALKTSA</sequence>
<dbReference type="PANTHER" id="PTHR40547:SF1">
    <property type="entry name" value="SLL0298 PROTEIN"/>
    <property type="match status" value="1"/>
</dbReference>
<evidence type="ECO:0000313" key="3">
    <source>
        <dbReference type="EMBL" id="RVU43773.1"/>
    </source>
</evidence>
<comment type="caution">
    <text evidence="3">The sequence shown here is derived from an EMBL/GenBank/DDBJ whole genome shotgun (WGS) entry which is preliminary data.</text>
</comment>
<organism evidence="3 4">
    <name type="scientific">Rubrivivax rivuli</name>
    <dbReference type="NCBI Taxonomy" id="1862385"/>
    <lineage>
        <taxon>Bacteria</taxon>
        <taxon>Pseudomonadati</taxon>
        <taxon>Pseudomonadota</taxon>
        <taxon>Betaproteobacteria</taxon>
        <taxon>Burkholderiales</taxon>
        <taxon>Sphaerotilaceae</taxon>
        <taxon>Rubrivivax</taxon>
    </lineage>
</organism>
<dbReference type="Proteomes" id="UP000285575">
    <property type="component" value="Unassembled WGS sequence"/>
</dbReference>
<proteinExistence type="predicted"/>
<evidence type="ECO:0000259" key="2">
    <source>
        <dbReference type="Pfam" id="PF09835"/>
    </source>
</evidence>
<dbReference type="PANTHER" id="PTHR40547">
    <property type="entry name" value="SLL0298 PROTEIN"/>
    <property type="match status" value="1"/>
</dbReference>
<evidence type="ECO:0000313" key="4">
    <source>
        <dbReference type="Proteomes" id="UP000285575"/>
    </source>
</evidence>